<name>A0A0K0DIQ7_ANGCA</name>
<dbReference type="WBParaSite" id="ACAC_0001120601-mRNA-1">
    <property type="protein sequence ID" value="ACAC_0001120601-mRNA-1"/>
    <property type="gene ID" value="ACAC_0001120601"/>
</dbReference>
<keyword evidence="1" id="KW-1185">Reference proteome</keyword>
<reference evidence="2" key="2">
    <citation type="submission" date="2017-02" db="UniProtKB">
        <authorList>
            <consortium name="WormBaseParasite"/>
        </authorList>
    </citation>
    <scope>IDENTIFICATION</scope>
</reference>
<dbReference type="AlphaFoldDB" id="A0A0K0DIQ7"/>
<accession>A0A0K0DIQ7</accession>
<reference evidence="1" key="1">
    <citation type="submission" date="2012-09" db="EMBL/GenBank/DDBJ databases">
        <authorList>
            <person name="Martin A.A."/>
        </authorList>
    </citation>
    <scope>NUCLEOTIDE SEQUENCE</scope>
</reference>
<protein>
    <submittedName>
        <fullName evidence="2">MADF domain-containing protein</fullName>
    </submittedName>
</protein>
<organism evidence="1 2">
    <name type="scientific">Angiostrongylus cantonensis</name>
    <name type="common">Rat lungworm</name>
    <dbReference type="NCBI Taxonomy" id="6313"/>
    <lineage>
        <taxon>Eukaryota</taxon>
        <taxon>Metazoa</taxon>
        <taxon>Ecdysozoa</taxon>
        <taxon>Nematoda</taxon>
        <taxon>Chromadorea</taxon>
        <taxon>Rhabditida</taxon>
        <taxon>Rhabditina</taxon>
        <taxon>Rhabditomorpha</taxon>
        <taxon>Strongyloidea</taxon>
        <taxon>Metastrongylidae</taxon>
        <taxon>Angiostrongylus</taxon>
    </lineage>
</organism>
<dbReference type="Proteomes" id="UP000035642">
    <property type="component" value="Unassembled WGS sequence"/>
</dbReference>
<proteinExistence type="predicted"/>
<evidence type="ECO:0000313" key="2">
    <source>
        <dbReference type="WBParaSite" id="ACAC_0001120601-mRNA-1"/>
    </source>
</evidence>
<sequence>MADVSAISPSSEPWCYEWDSSERSTTDVEEMPVFEIMSGYKFVDFFLDNREIITQHTFTSVRKLKGEWRDLARQLAISYGYEMVTS</sequence>
<evidence type="ECO:0000313" key="1">
    <source>
        <dbReference type="Proteomes" id="UP000035642"/>
    </source>
</evidence>